<evidence type="ECO:0000256" key="5">
    <source>
        <dbReference type="ARBA" id="ARBA00023136"/>
    </source>
</evidence>
<dbReference type="NCBIfam" id="TIGR01331">
    <property type="entry name" value="bisphos_cysQ"/>
    <property type="match status" value="1"/>
</dbReference>
<name>A0A2T5BPA9_9RHOB</name>
<sequence>MDYSILEQVMRRAALEAGTRIMEIYNAKDFEVRVKSDQSPVTAADEAADALIRASLSEAFPGTLIVTEEESESHVERAENFLIVDPLDGTKEFIRRRGDFTVNIAWVEGGLPVRGVVYAPARGRLFYTRASGQSVEESGPLDPSSPGEIAPIMVASPDNSALRVVASKSHRDAATDDYIARYDVKTLVSAGSSLKFCLVATGEADLYPRLGRTMEWDTAAGHAVLAGAGGQVIRFDDHSPLIYGKPGYANPFFIACAPGAALR</sequence>
<dbReference type="Gene3D" id="3.40.190.80">
    <property type="match status" value="1"/>
</dbReference>
<dbReference type="HAMAP" id="MF_02095">
    <property type="entry name" value="CysQ"/>
    <property type="match status" value="1"/>
</dbReference>
<dbReference type="GO" id="GO:0000103">
    <property type="term" value="P:sulfate assimilation"/>
    <property type="evidence" value="ECO:0007669"/>
    <property type="project" value="TreeGrafter"/>
</dbReference>
<feature type="binding site" evidence="7">
    <location>
        <position position="87"/>
    </location>
    <ligand>
        <name>Mg(2+)</name>
        <dbReference type="ChEBI" id="CHEBI:18420"/>
        <label>1</label>
        <note>catalytic</note>
    </ligand>
</feature>
<dbReference type="GO" id="GO:0005886">
    <property type="term" value="C:plasma membrane"/>
    <property type="evidence" value="ECO:0007669"/>
    <property type="project" value="UniProtKB-SubCell"/>
</dbReference>
<feature type="binding site" evidence="6">
    <location>
        <position position="217"/>
    </location>
    <ligand>
        <name>Mg(2+)</name>
        <dbReference type="ChEBI" id="CHEBI:18420"/>
        <label>2</label>
    </ligand>
</feature>
<dbReference type="InterPro" id="IPR050725">
    <property type="entry name" value="CysQ/Inositol_MonoPase"/>
</dbReference>
<organism evidence="8 9">
    <name type="scientific">Rhodovulum imhoffii</name>
    <dbReference type="NCBI Taxonomy" id="365340"/>
    <lineage>
        <taxon>Bacteria</taxon>
        <taxon>Pseudomonadati</taxon>
        <taxon>Pseudomonadota</taxon>
        <taxon>Alphaproteobacteria</taxon>
        <taxon>Rhodobacterales</taxon>
        <taxon>Paracoccaceae</taxon>
        <taxon>Rhodovulum</taxon>
    </lineage>
</organism>
<feature type="binding site" evidence="6">
    <location>
        <position position="87"/>
    </location>
    <ligand>
        <name>Mg(2+)</name>
        <dbReference type="ChEBI" id="CHEBI:18420"/>
        <label>1</label>
    </ligand>
</feature>
<protein>
    <recommendedName>
        <fullName evidence="6">3'(2'),5'-bisphosphate nucleotidase CysQ</fullName>
        <ecNumber evidence="6">3.1.3.7</ecNumber>
    </recommendedName>
    <alternativeName>
        <fullName evidence="6">3'(2'),5-bisphosphonucleoside 3'(2')-phosphohydrolase</fullName>
    </alternativeName>
    <alternativeName>
        <fullName evidence="6">3'-phosphoadenosine 5'-phosphate phosphatase</fullName>
        <shortName evidence="6">PAP phosphatase</shortName>
    </alternativeName>
</protein>
<feature type="binding site" evidence="7">
    <location>
        <position position="85"/>
    </location>
    <ligand>
        <name>Mg(2+)</name>
        <dbReference type="ChEBI" id="CHEBI:18420"/>
        <label>1</label>
        <note>catalytic</note>
    </ligand>
</feature>
<evidence type="ECO:0000313" key="8">
    <source>
        <dbReference type="EMBL" id="PTN00859.1"/>
    </source>
</evidence>
<dbReference type="InterPro" id="IPR000760">
    <property type="entry name" value="Inositol_monophosphatase-like"/>
</dbReference>
<evidence type="ECO:0000256" key="2">
    <source>
        <dbReference type="ARBA" id="ARBA00022475"/>
    </source>
</evidence>
<dbReference type="Proteomes" id="UP000243859">
    <property type="component" value="Unassembled WGS sequence"/>
</dbReference>
<comment type="function">
    <text evidence="6">Converts adenosine-3',5'-bisphosphate (PAP) to AMP.</text>
</comment>
<dbReference type="SUPFAM" id="SSF56655">
    <property type="entry name" value="Carbohydrate phosphatase"/>
    <property type="match status" value="1"/>
</dbReference>
<dbReference type="GO" id="GO:0046854">
    <property type="term" value="P:phosphatidylinositol phosphate biosynthetic process"/>
    <property type="evidence" value="ECO:0007669"/>
    <property type="project" value="InterPro"/>
</dbReference>
<dbReference type="EMBL" id="QAAA01000021">
    <property type="protein sequence ID" value="PTN00859.1"/>
    <property type="molecule type" value="Genomic_DNA"/>
</dbReference>
<feature type="binding site" evidence="7">
    <location>
        <position position="88"/>
    </location>
    <ligand>
        <name>Mg(2+)</name>
        <dbReference type="ChEBI" id="CHEBI:18420"/>
        <label>1</label>
        <note>catalytic</note>
    </ligand>
</feature>
<comment type="subcellular location">
    <subcellularLocation>
        <location evidence="6">Cell inner membrane</location>
        <topology evidence="6">Peripheral membrane protein</topology>
        <orientation evidence="6">Cytoplasmic side</orientation>
    </subcellularLocation>
</comment>
<comment type="similarity">
    <text evidence="1 6">Belongs to the inositol monophosphatase superfamily. CysQ family.</text>
</comment>
<dbReference type="Gene3D" id="3.30.540.10">
    <property type="entry name" value="Fructose-1,6-Bisphosphatase, subunit A, domain 1"/>
    <property type="match status" value="1"/>
</dbReference>
<evidence type="ECO:0000256" key="1">
    <source>
        <dbReference type="ARBA" id="ARBA00005289"/>
    </source>
</evidence>
<evidence type="ECO:0000256" key="3">
    <source>
        <dbReference type="ARBA" id="ARBA00022519"/>
    </source>
</evidence>
<dbReference type="GO" id="GO:0000287">
    <property type="term" value="F:magnesium ion binding"/>
    <property type="evidence" value="ECO:0007669"/>
    <property type="project" value="UniProtKB-UniRule"/>
</dbReference>
<proteinExistence type="inferred from homology"/>
<dbReference type="PROSITE" id="PS00630">
    <property type="entry name" value="IMP_2"/>
    <property type="match status" value="1"/>
</dbReference>
<dbReference type="InterPro" id="IPR020550">
    <property type="entry name" value="Inositol_monophosphatase_CS"/>
</dbReference>
<dbReference type="PRINTS" id="PR00377">
    <property type="entry name" value="IMPHPHTASES"/>
</dbReference>
<evidence type="ECO:0000256" key="6">
    <source>
        <dbReference type="HAMAP-Rule" id="MF_02095"/>
    </source>
</evidence>
<keyword evidence="2 6" id="KW-1003">Cell membrane</keyword>
<feature type="binding site" evidence="6">
    <location>
        <position position="85"/>
    </location>
    <ligand>
        <name>Mg(2+)</name>
        <dbReference type="ChEBI" id="CHEBI:18420"/>
        <label>1</label>
    </ligand>
</feature>
<evidence type="ECO:0000256" key="7">
    <source>
        <dbReference type="PIRSR" id="PIRSR600760-2"/>
    </source>
</evidence>
<feature type="binding site" evidence="6">
    <location>
        <position position="88"/>
    </location>
    <ligand>
        <name>Mg(2+)</name>
        <dbReference type="ChEBI" id="CHEBI:18420"/>
        <label>2</label>
    </ligand>
</feature>
<dbReference type="GO" id="GO:0008441">
    <property type="term" value="F:3'(2'),5'-bisphosphate nucleotidase activity"/>
    <property type="evidence" value="ECO:0007669"/>
    <property type="project" value="UniProtKB-UniRule"/>
</dbReference>
<keyword evidence="5 6" id="KW-0472">Membrane</keyword>
<feature type="binding site" evidence="6">
    <location>
        <begin position="87"/>
        <end position="90"/>
    </location>
    <ligand>
        <name>substrate</name>
    </ligand>
</feature>
<keyword evidence="6 7" id="KW-0460">Magnesium</keyword>
<dbReference type="Pfam" id="PF00459">
    <property type="entry name" value="Inositol_P"/>
    <property type="match status" value="1"/>
</dbReference>
<dbReference type="GO" id="GO:0050427">
    <property type="term" value="P:3'-phosphoadenosine 5'-phosphosulfate metabolic process"/>
    <property type="evidence" value="ECO:0007669"/>
    <property type="project" value="TreeGrafter"/>
</dbReference>
<feature type="binding site" evidence="7">
    <location>
        <position position="217"/>
    </location>
    <ligand>
        <name>Mg(2+)</name>
        <dbReference type="ChEBI" id="CHEBI:18420"/>
        <label>1</label>
        <note>catalytic</note>
    </ligand>
</feature>
<comment type="cofactor">
    <cofactor evidence="6 7">
        <name>Mg(2+)</name>
        <dbReference type="ChEBI" id="CHEBI:18420"/>
    </cofactor>
</comment>
<feature type="binding site" evidence="7">
    <location>
        <position position="68"/>
    </location>
    <ligand>
        <name>Mg(2+)</name>
        <dbReference type="ChEBI" id="CHEBI:18420"/>
        <label>1</label>
        <note>catalytic</note>
    </ligand>
</feature>
<comment type="caution">
    <text evidence="8">The sequence shown here is derived from an EMBL/GenBank/DDBJ whole genome shotgun (WGS) entry which is preliminary data.</text>
</comment>
<keyword evidence="9" id="KW-1185">Reference proteome</keyword>
<comment type="catalytic activity">
    <reaction evidence="6">
        <text>adenosine 3',5'-bisphosphate + H2O = AMP + phosphate</text>
        <dbReference type="Rhea" id="RHEA:10040"/>
        <dbReference type="ChEBI" id="CHEBI:15377"/>
        <dbReference type="ChEBI" id="CHEBI:43474"/>
        <dbReference type="ChEBI" id="CHEBI:58343"/>
        <dbReference type="ChEBI" id="CHEBI:456215"/>
        <dbReference type="EC" id="3.1.3.7"/>
    </reaction>
</comment>
<feature type="binding site" evidence="6">
    <location>
        <position position="85"/>
    </location>
    <ligand>
        <name>Mg(2+)</name>
        <dbReference type="ChEBI" id="CHEBI:18420"/>
        <label>2</label>
    </ligand>
</feature>
<dbReference type="CDD" id="cd01638">
    <property type="entry name" value="CysQ"/>
    <property type="match status" value="1"/>
</dbReference>
<dbReference type="PANTHER" id="PTHR43028:SF5">
    <property type="entry name" value="3'(2'),5'-BISPHOSPHATE NUCLEOTIDASE 1"/>
    <property type="match status" value="1"/>
</dbReference>
<keyword evidence="6 7" id="KW-0479">Metal-binding</keyword>
<keyword evidence="3 6" id="KW-0997">Cell inner membrane</keyword>
<dbReference type="EC" id="3.1.3.7" evidence="6"/>
<dbReference type="PANTHER" id="PTHR43028">
    <property type="entry name" value="3'(2'),5'-BISPHOSPHATE NUCLEOTIDASE 1"/>
    <property type="match status" value="1"/>
</dbReference>
<dbReference type="InterPro" id="IPR006240">
    <property type="entry name" value="CysQ"/>
</dbReference>
<evidence type="ECO:0000256" key="4">
    <source>
        <dbReference type="ARBA" id="ARBA00022801"/>
    </source>
</evidence>
<reference evidence="8 9" key="1">
    <citation type="submission" date="2018-04" db="EMBL/GenBank/DDBJ databases">
        <title>Genomic Encyclopedia of Archaeal and Bacterial Type Strains, Phase II (KMG-II): from individual species to whole genera.</title>
        <authorList>
            <person name="Goeker M."/>
        </authorList>
    </citation>
    <scope>NUCLEOTIDE SEQUENCE [LARGE SCALE GENOMIC DNA]</scope>
    <source>
        <strain evidence="8 9">DSM 18064</strain>
    </source>
</reference>
<feature type="binding site" evidence="6">
    <location>
        <position position="68"/>
    </location>
    <ligand>
        <name>Mg(2+)</name>
        <dbReference type="ChEBI" id="CHEBI:18420"/>
        <label>1</label>
    </ligand>
</feature>
<feature type="binding site" evidence="6">
    <location>
        <position position="217"/>
    </location>
    <ligand>
        <name>substrate</name>
    </ligand>
</feature>
<dbReference type="AlphaFoldDB" id="A0A2T5BPA9"/>
<evidence type="ECO:0000313" key="9">
    <source>
        <dbReference type="Proteomes" id="UP000243859"/>
    </source>
</evidence>
<keyword evidence="4 6" id="KW-0378">Hydrolase</keyword>
<gene>
    <name evidence="6" type="primary">cysQ</name>
    <name evidence="8" type="ORF">C8N32_12124</name>
</gene>
<feature type="binding site" evidence="6">
    <location>
        <position position="68"/>
    </location>
    <ligand>
        <name>substrate</name>
    </ligand>
</feature>
<accession>A0A2T5BPA9</accession>